<feature type="binding site" evidence="6">
    <location>
        <position position="91"/>
    </location>
    <ligand>
        <name>Na(+)</name>
        <dbReference type="ChEBI" id="CHEBI:29101"/>
        <label>1</label>
    </ligand>
</feature>
<feature type="binding site" evidence="6">
    <location>
        <position position="87"/>
    </location>
    <ligand>
        <name>Na(+)</name>
        <dbReference type="ChEBI" id="CHEBI:29101"/>
        <label>1</label>
    </ligand>
</feature>
<dbReference type="InterPro" id="IPR000175">
    <property type="entry name" value="Na/ntran_symport"/>
</dbReference>
<dbReference type="PANTHER" id="PTHR11616:SF303">
    <property type="entry name" value="SODIUM- AND CHLORIDE-DEPENDENT GABA TRANSPORTER INE"/>
    <property type="match status" value="1"/>
</dbReference>
<dbReference type="Pfam" id="PF00209">
    <property type="entry name" value="SNF"/>
    <property type="match status" value="1"/>
</dbReference>
<keyword evidence="6" id="KW-0915">Sodium</keyword>
<accession>A0AAJ7SLN7</accession>
<feature type="transmembrane region" description="Helical" evidence="8">
    <location>
        <begin position="151"/>
        <end position="172"/>
    </location>
</feature>
<evidence type="ECO:0000256" key="6">
    <source>
        <dbReference type="PIRSR" id="PIRSR600175-1"/>
    </source>
</evidence>
<feature type="transmembrane region" description="Helical" evidence="8">
    <location>
        <begin position="233"/>
        <end position="254"/>
    </location>
</feature>
<comment type="subcellular location">
    <subcellularLocation>
        <location evidence="1">Membrane</location>
        <topology evidence="1">Multi-pass membrane protein</topology>
    </subcellularLocation>
</comment>
<dbReference type="InterPro" id="IPR037272">
    <property type="entry name" value="SNS_sf"/>
</dbReference>
<evidence type="ECO:0000313" key="9">
    <source>
        <dbReference type="Proteomes" id="UP001318040"/>
    </source>
</evidence>
<evidence type="ECO:0000256" key="8">
    <source>
        <dbReference type="SAM" id="Phobius"/>
    </source>
</evidence>
<keyword evidence="9" id="KW-1185">Reference proteome</keyword>
<feature type="transmembrane region" description="Helical" evidence="8">
    <location>
        <begin position="16"/>
        <end position="40"/>
    </location>
</feature>
<dbReference type="RefSeq" id="XP_032800970.1">
    <property type="nucleotide sequence ID" value="XM_032945079.1"/>
</dbReference>
<dbReference type="GO" id="GO:0089718">
    <property type="term" value="P:amino acid import across plasma membrane"/>
    <property type="evidence" value="ECO:0007669"/>
    <property type="project" value="TreeGrafter"/>
</dbReference>
<keyword evidence="3 8" id="KW-0812">Transmembrane</keyword>
<evidence type="ECO:0000256" key="5">
    <source>
        <dbReference type="ARBA" id="ARBA00023136"/>
    </source>
</evidence>
<organism evidence="9 10">
    <name type="scientific">Petromyzon marinus</name>
    <name type="common">Sea lamprey</name>
    <dbReference type="NCBI Taxonomy" id="7757"/>
    <lineage>
        <taxon>Eukaryota</taxon>
        <taxon>Metazoa</taxon>
        <taxon>Chordata</taxon>
        <taxon>Craniata</taxon>
        <taxon>Vertebrata</taxon>
        <taxon>Cyclostomata</taxon>
        <taxon>Hyperoartia</taxon>
        <taxon>Petromyzontiformes</taxon>
        <taxon>Petromyzontidae</taxon>
        <taxon>Petromyzon</taxon>
    </lineage>
</organism>
<feature type="transmembrane region" description="Helical" evidence="8">
    <location>
        <begin position="120"/>
        <end position="145"/>
    </location>
</feature>
<dbReference type="GO" id="GO:0005283">
    <property type="term" value="F:amino acid:sodium symporter activity"/>
    <property type="evidence" value="ECO:0007669"/>
    <property type="project" value="TreeGrafter"/>
</dbReference>
<dbReference type="PRINTS" id="PR00176">
    <property type="entry name" value="NANEUSMPORT"/>
</dbReference>
<gene>
    <name evidence="10" type="primary">LOC116937930</name>
</gene>
<proteinExistence type="predicted"/>
<dbReference type="SUPFAM" id="SSF161070">
    <property type="entry name" value="SNF-like"/>
    <property type="match status" value="1"/>
</dbReference>
<feature type="transmembrane region" description="Helical" evidence="8">
    <location>
        <begin position="192"/>
        <end position="213"/>
    </location>
</feature>
<dbReference type="AlphaFoldDB" id="A0AAJ7SLN7"/>
<sequence>MSSYNAFDNNIIQDTLFVSIINSATSIFAGFVVFSAIGFMSHTHGVPVQDIATDGPGLVFVVYPEVFSTLPVPPLWAVLFFFMLLCLGLDSQFAMVEVMVTTLMDSYGATLLRLLRRREVVVAAVCGLALLLGLPNITQGGIYFFQLMDHYTAIISLTFLACFEVVAVCLVYGSSRLSSNIEEMLGRKPNIFFRLCWMVASPCLVTAILVFSVLQYEPVRYGDYVYPAWAEGLGWVVSLLSIGWIPLGMAHTLYHAQGTLIQRLKWSVTPRAVRRSDWEAPQSKRRPSPTPPLVTAQTAF</sequence>
<reference evidence="10" key="1">
    <citation type="submission" date="2025-08" db="UniProtKB">
        <authorList>
            <consortium name="RefSeq"/>
        </authorList>
    </citation>
    <scope>IDENTIFICATION</scope>
    <source>
        <tissue evidence="10">Sperm</tissue>
    </source>
</reference>
<protein>
    <submittedName>
        <fullName evidence="10">Sodium- and chloride-dependent GABA transporter 1-like</fullName>
    </submittedName>
</protein>
<feature type="binding site" evidence="6">
    <location>
        <position position="90"/>
    </location>
    <ligand>
        <name>Na(+)</name>
        <dbReference type="ChEBI" id="CHEBI:29101"/>
        <label>1</label>
    </ligand>
</feature>
<evidence type="ECO:0000256" key="7">
    <source>
        <dbReference type="SAM" id="MobiDB-lite"/>
    </source>
</evidence>
<name>A0AAJ7SLN7_PETMA</name>
<evidence type="ECO:0000256" key="3">
    <source>
        <dbReference type="ARBA" id="ARBA00022692"/>
    </source>
</evidence>
<keyword evidence="2" id="KW-0813">Transport</keyword>
<evidence type="ECO:0000313" key="10">
    <source>
        <dbReference type="RefSeq" id="XP_032800970.1"/>
    </source>
</evidence>
<evidence type="ECO:0000256" key="4">
    <source>
        <dbReference type="ARBA" id="ARBA00022989"/>
    </source>
</evidence>
<evidence type="ECO:0000256" key="2">
    <source>
        <dbReference type="ARBA" id="ARBA00022448"/>
    </source>
</evidence>
<dbReference type="KEGG" id="pmrn:116937930"/>
<feature type="transmembrane region" description="Helical" evidence="8">
    <location>
        <begin position="75"/>
        <end position="100"/>
    </location>
</feature>
<feature type="region of interest" description="Disordered" evidence="7">
    <location>
        <begin position="277"/>
        <end position="300"/>
    </location>
</feature>
<dbReference type="Proteomes" id="UP001318040">
    <property type="component" value="Unplaced"/>
</dbReference>
<dbReference type="PROSITE" id="PS50267">
    <property type="entry name" value="NA_NEUROTRAN_SYMP_3"/>
    <property type="match status" value="1"/>
</dbReference>
<keyword evidence="6" id="KW-0479">Metal-binding</keyword>
<dbReference type="PANTHER" id="PTHR11616">
    <property type="entry name" value="SODIUM/CHLORIDE DEPENDENT TRANSPORTER"/>
    <property type="match status" value="1"/>
</dbReference>
<feature type="binding site" evidence="6">
    <location>
        <position position="22"/>
    </location>
    <ligand>
        <name>Na(+)</name>
        <dbReference type="ChEBI" id="CHEBI:29101"/>
        <label>1</label>
    </ligand>
</feature>
<keyword evidence="4 8" id="KW-1133">Transmembrane helix</keyword>
<dbReference type="GO" id="GO:0005886">
    <property type="term" value="C:plasma membrane"/>
    <property type="evidence" value="ECO:0007669"/>
    <property type="project" value="TreeGrafter"/>
</dbReference>
<keyword evidence="5 8" id="KW-0472">Membrane</keyword>
<evidence type="ECO:0000256" key="1">
    <source>
        <dbReference type="ARBA" id="ARBA00004141"/>
    </source>
</evidence>
<dbReference type="GO" id="GO:0046872">
    <property type="term" value="F:metal ion binding"/>
    <property type="evidence" value="ECO:0007669"/>
    <property type="project" value="UniProtKB-KW"/>
</dbReference>